<reference evidence="2 3" key="1">
    <citation type="submission" date="2016-03" db="EMBL/GenBank/DDBJ databases">
        <title>Photobacterium proteolyticum sp. nov. a protease producing bacterium isolated from ocean sediments of Laizhou Bay.</title>
        <authorList>
            <person name="Li Y."/>
        </authorList>
    </citation>
    <scope>NUCLEOTIDE SEQUENCE [LARGE SCALE GENOMIC DNA]</scope>
    <source>
        <strain evidence="2 3">R-40508</strain>
    </source>
</reference>
<gene>
    <name evidence="2" type="ORF">A3K86_06570</name>
</gene>
<dbReference type="Proteomes" id="UP000078503">
    <property type="component" value="Unassembled WGS sequence"/>
</dbReference>
<feature type="signal peptide" evidence="1">
    <location>
        <begin position="1"/>
        <end position="22"/>
    </location>
</feature>
<keyword evidence="3" id="KW-1185">Reference proteome</keyword>
<organism evidence="2 3">
    <name type="scientific">Photobacterium jeanii</name>
    <dbReference type="NCBI Taxonomy" id="858640"/>
    <lineage>
        <taxon>Bacteria</taxon>
        <taxon>Pseudomonadati</taxon>
        <taxon>Pseudomonadota</taxon>
        <taxon>Gammaproteobacteria</taxon>
        <taxon>Vibrionales</taxon>
        <taxon>Vibrionaceae</taxon>
        <taxon>Photobacterium</taxon>
    </lineage>
</organism>
<accession>A0A178KMP3</accession>
<sequence length="457" mass="50229">MSKVSTLALAVSFGMAAFSSQASVEISSLQGYFKTRATIDYVSDKMMQNKIDFLALDSVLSSDMKPSNSPQSMPSLSAMLSSNKYNDSERDVLRKLHGQFAETGLICKVADSGAEIVFVVDDSAASCQLDVKKINKAMAKTKDGKVVFFSQFGGKDYQQYYIDTYLVDGDKQTMSSSFLHTFKGQLIGDVTRVTRDDSESVATYDIEQYADYGPEDGQKIAFKSYQWMSQPLKADSSNVKDVAVSTFMVESGKANTFYDASTDGELKGVGTYWAVKDVVGVHKNAKNQDVIMADDVQSYRVLQSDTSKVHKGAYNSLEKGDWLDYNFNNMHDLTGVSPDSCMIKEISEGKPVIRYKGLHRSINKNSGGCAVSANDIKGKEKVVYTTFTTGAGKKISVKDAALVKSAKEILSIVENADKNASVRAAAKIDSAEFNKMKAQFDKKEKEFASFNSLSFWK</sequence>
<evidence type="ECO:0000313" key="3">
    <source>
        <dbReference type="Proteomes" id="UP000078503"/>
    </source>
</evidence>
<feature type="chain" id="PRO_5008090450" description="Porin" evidence="1">
    <location>
        <begin position="23"/>
        <end position="457"/>
    </location>
</feature>
<dbReference type="EMBL" id="LVHF01000012">
    <property type="protein sequence ID" value="OAN18547.1"/>
    <property type="molecule type" value="Genomic_DNA"/>
</dbReference>
<keyword evidence="1" id="KW-0732">Signal</keyword>
<dbReference type="OrthoDB" id="5828275at2"/>
<protein>
    <recommendedName>
        <fullName evidence="4">Porin</fullName>
    </recommendedName>
</protein>
<dbReference type="STRING" id="858640.A3K86_06570"/>
<evidence type="ECO:0008006" key="4">
    <source>
        <dbReference type="Google" id="ProtNLM"/>
    </source>
</evidence>
<dbReference type="RefSeq" id="WP_068329432.1">
    <property type="nucleotide sequence ID" value="NZ_LVHF01000012.1"/>
</dbReference>
<comment type="caution">
    <text evidence="2">The sequence shown here is derived from an EMBL/GenBank/DDBJ whole genome shotgun (WGS) entry which is preliminary data.</text>
</comment>
<name>A0A178KMP3_9GAMM</name>
<dbReference type="AlphaFoldDB" id="A0A178KMP3"/>
<evidence type="ECO:0000313" key="2">
    <source>
        <dbReference type="EMBL" id="OAN18547.1"/>
    </source>
</evidence>
<evidence type="ECO:0000256" key="1">
    <source>
        <dbReference type="SAM" id="SignalP"/>
    </source>
</evidence>
<proteinExistence type="predicted"/>